<reference evidence="1 2" key="1">
    <citation type="submission" date="2018-11" db="EMBL/GenBank/DDBJ databases">
        <title>Draft genome sequences of potential pathogenic Clostridium perfringens from environmental surface water in the North West Province, South Africa.</title>
        <authorList>
            <person name="Fourie J.C.J."/>
            <person name="Sanko T.J."/>
            <person name="Bezuidenhout C."/>
            <person name="Mienie C."/>
            <person name="Adeleke R."/>
        </authorList>
    </citation>
    <scope>NUCLEOTIDE SEQUENCE [LARGE SCALE GENOMIC DNA]</scope>
    <source>
        <strain evidence="1 2">SC4-C13</strain>
    </source>
</reference>
<proteinExistence type="predicted"/>
<dbReference type="Proteomes" id="UP000273641">
    <property type="component" value="Unassembled WGS sequence"/>
</dbReference>
<evidence type="ECO:0000313" key="1">
    <source>
        <dbReference type="EMBL" id="RQN22530.1"/>
    </source>
</evidence>
<dbReference type="RefSeq" id="WP_124231104.1">
    <property type="nucleotide sequence ID" value="NZ_JASNJJ010000057.1"/>
</dbReference>
<dbReference type="AlphaFoldDB" id="A0AAE8FRR3"/>
<protein>
    <submittedName>
        <fullName evidence="1">Uncharacterized protein</fullName>
    </submittedName>
</protein>
<feature type="non-terminal residue" evidence="1">
    <location>
        <position position="166"/>
    </location>
</feature>
<organism evidence="1 2">
    <name type="scientific">Clostridium perfringens</name>
    <dbReference type="NCBI Taxonomy" id="1502"/>
    <lineage>
        <taxon>Bacteria</taxon>
        <taxon>Bacillati</taxon>
        <taxon>Bacillota</taxon>
        <taxon>Clostridia</taxon>
        <taxon>Eubacteriales</taxon>
        <taxon>Clostridiaceae</taxon>
        <taxon>Clostridium</taxon>
    </lineage>
</organism>
<gene>
    <name evidence="1" type="ORF">EHZ11_15495</name>
</gene>
<comment type="caution">
    <text evidence="1">The sequence shown here is derived from an EMBL/GenBank/DDBJ whole genome shotgun (WGS) entry which is preliminary data.</text>
</comment>
<accession>A0AAE8FRR3</accession>
<name>A0AAE8FRR3_CLOPF</name>
<dbReference type="EMBL" id="RQNR01000029">
    <property type="protein sequence ID" value="RQN22530.1"/>
    <property type="molecule type" value="Genomic_DNA"/>
</dbReference>
<evidence type="ECO:0000313" key="2">
    <source>
        <dbReference type="Proteomes" id="UP000273641"/>
    </source>
</evidence>
<sequence length="166" mass="19537">MDNWYFINEESEKIYQGELFNELPIVLFDYSDNNKGNRININGIVMTQACDLENNKVENLIIAGIRDISELPNKGAAIEINKGRQARYHLINSWEEEDLNYKVIDFSEIYSVPIEYIRKYKKDNTIKNICLNTPYVEYMSQRFGIYFSRIGLPNGIDEKKLKEDFD</sequence>